<evidence type="ECO:0000313" key="2">
    <source>
        <dbReference type="EMBL" id="OGI63955.1"/>
    </source>
</evidence>
<dbReference type="SUPFAM" id="SSF55729">
    <property type="entry name" value="Acyl-CoA N-acyltransferases (Nat)"/>
    <property type="match status" value="1"/>
</dbReference>
<feature type="domain" description="N-acetyltransferase" evidence="1">
    <location>
        <begin position="124"/>
        <end position="263"/>
    </location>
</feature>
<dbReference type="InterPro" id="IPR038740">
    <property type="entry name" value="BioF2-like_GNAT_dom"/>
</dbReference>
<dbReference type="CDD" id="cd04301">
    <property type="entry name" value="NAT_SF"/>
    <property type="match status" value="1"/>
</dbReference>
<evidence type="ECO:0000313" key="3">
    <source>
        <dbReference type="Proteomes" id="UP000179076"/>
    </source>
</evidence>
<evidence type="ECO:0000259" key="1">
    <source>
        <dbReference type="PROSITE" id="PS51186"/>
    </source>
</evidence>
<dbReference type="InterPro" id="IPR016181">
    <property type="entry name" value="Acyl_CoA_acyltransferase"/>
</dbReference>
<dbReference type="Proteomes" id="UP000179076">
    <property type="component" value="Unassembled WGS sequence"/>
</dbReference>
<organism evidence="2 3">
    <name type="scientific">Candidatus Muproteobacteria bacterium RBG_16_60_9</name>
    <dbReference type="NCBI Taxonomy" id="1817755"/>
    <lineage>
        <taxon>Bacteria</taxon>
        <taxon>Pseudomonadati</taxon>
        <taxon>Pseudomonadota</taxon>
        <taxon>Candidatus Muproteobacteria</taxon>
    </lineage>
</organism>
<comment type="caution">
    <text evidence="2">The sequence shown here is derived from an EMBL/GenBank/DDBJ whole genome shotgun (WGS) entry which is preliminary data.</text>
</comment>
<dbReference type="Gene3D" id="3.40.630.30">
    <property type="match status" value="1"/>
</dbReference>
<dbReference type="PROSITE" id="PS51186">
    <property type="entry name" value="GNAT"/>
    <property type="match status" value="1"/>
</dbReference>
<reference evidence="2 3" key="1">
    <citation type="journal article" date="2016" name="Nat. Commun.">
        <title>Thousands of microbial genomes shed light on interconnected biogeochemical processes in an aquifer system.</title>
        <authorList>
            <person name="Anantharaman K."/>
            <person name="Brown C.T."/>
            <person name="Hug L.A."/>
            <person name="Sharon I."/>
            <person name="Castelle C.J."/>
            <person name="Probst A.J."/>
            <person name="Thomas B.C."/>
            <person name="Singh A."/>
            <person name="Wilkins M.J."/>
            <person name="Karaoz U."/>
            <person name="Brodie E.L."/>
            <person name="Williams K.H."/>
            <person name="Hubbard S.S."/>
            <person name="Banfield J.F."/>
        </authorList>
    </citation>
    <scope>NUCLEOTIDE SEQUENCE [LARGE SCALE GENOMIC DNA]</scope>
</reference>
<dbReference type="InterPro" id="IPR000182">
    <property type="entry name" value="GNAT_dom"/>
</dbReference>
<dbReference type="Pfam" id="PF13480">
    <property type="entry name" value="Acetyltransf_6"/>
    <property type="match status" value="1"/>
</dbReference>
<accession>A0A1F6V2U7</accession>
<gene>
    <name evidence="2" type="ORF">A2W18_04640</name>
</gene>
<sequence length="263" mass="29314">MPLSSQDFADANFIESIREHARWQDPCELVEADGLILVAGPNPFPVAYRNCVLRVDQRVSAHDTLARAREFFGSRRRGFTVIARKSRDADLISFLPAAGLQATADFPCMLIESPLAPPQIPPDVRVERFREERQVCDAVEINAEAYQMNKLPAHEARVYFGRPQELLSSRVEGYVAYRDGLPASTALTIFSGEGAGIYWVGTAQAAQRRGLGEICTRLATNAGFARGAEVVTLQASPFGEPIYQRLGYRTYDRMQRFMELPAK</sequence>
<protein>
    <recommendedName>
        <fullName evidence="1">N-acetyltransferase domain-containing protein</fullName>
    </recommendedName>
</protein>
<dbReference type="GO" id="GO:0016747">
    <property type="term" value="F:acyltransferase activity, transferring groups other than amino-acyl groups"/>
    <property type="evidence" value="ECO:0007669"/>
    <property type="project" value="InterPro"/>
</dbReference>
<name>A0A1F6V2U7_9PROT</name>
<proteinExistence type="predicted"/>
<dbReference type="EMBL" id="MFSP01000145">
    <property type="protein sequence ID" value="OGI63955.1"/>
    <property type="molecule type" value="Genomic_DNA"/>
</dbReference>
<dbReference type="AlphaFoldDB" id="A0A1F6V2U7"/>